<feature type="transmembrane region" description="Helical" evidence="1">
    <location>
        <begin position="167"/>
        <end position="190"/>
    </location>
</feature>
<keyword evidence="3" id="KW-1185">Reference proteome</keyword>
<accession>A0A317C6B5</accession>
<dbReference type="RefSeq" id="WP_109825855.1">
    <property type="nucleotide sequence ID" value="NZ_QGKL01000042.1"/>
</dbReference>
<dbReference type="OrthoDB" id="6088222at2"/>
<evidence type="ECO:0000313" key="3">
    <source>
        <dbReference type="Proteomes" id="UP000245506"/>
    </source>
</evidence>
<dbReference type="Proteomes" id="UP000245506">
    <property type="component" value="Unassembled WGS sequence"/>
</dbReference>
<feature type="transmembrane region" description="Helical" evidence="1">
    <location>
        <begin position="90"/>
        <end position="111"/>
    </location>
</feature>
<dbReference type="EMBL" id="QGKL01000042">
    <property type="protein sequence ID" value="PWQ93741.1"/>
    <property type="molecule type" value="Genomic_DNA"/>
</dbReference>
<feature type="transmembrane region" description="Helical" evidence="1">
    <location>
        <begin position="54"/>
        <end position="78"/>
    </location>
</feature>
<proteinExistence type="predicted"/>
<protein>
    <submittedName>
        <fullName evidence="2">Uncharacterized protein</fullName>
    </submittedName>
</protein>
<comment type="caution">
    <text evidence="2">The sequence shown here is derived from an EMBL/GenBank/DDBJ whole genome shotgun (WGS) entry which is preliminary data.</text>
</comment>
<sequence>MDSFLVSNLKSLIIFGHLSGLAFGVGGAWILDLYILRKMYKYPITKENIQIIKFVSKVVSVGLVILWLSGLSFLVFYIFFQPELLLNHKIWAKLTIVIILSINGYYLHQYVIPVIVNNKNKVLINTISLKQANIITLVGCVSCITWPTAMFLGVFKSLNFSFSVTEILSFYLAALICALGAAFALKSYLVEKEMDLRIKKLNKHLLESKQRQALLQQDIKSLIKLLKPL</sequence>
<keyword evidence="1" id="KW-1133">Transmembrane helix</keyword>
<organism evidence="2 3">
    <name type="scientific">Leucothrix arctica</name>
    <dbReference type="NCBI Taxonomy" id="1481894"/>
    <lineage>
        <taxon>Bacteria</taxon>
        <taxon>Pseudomonadati</taxon>
        <taxon>Pseudomonadota</taxon>
        <taxon>Gammaproteobacteria</taxon>
        <taxon>Thiotrichales</taxon>
        <taxon>Thiotrichaceae</taxon>
        <taxon>Leucothrix</taxon>
    </lineage>
</organism>
<keyword evidence="1" id="KW-0472">Membrane</keyword>
<gene>
    <name evidence="2" type="ORF">DKT75_19215</name>
</gene>
<evidence type="ECO:0000256" key="1">
    <source>
        <dbReference type="SAM" id="Phobius"/>
    </source>
</evidence>
<feature type="transmembrane region" description="Helical" evidence="1">
    <location>
        <begin position="12"/>
        <end position="34"/>
    </location>
</feature>
<dbReference type="AlphaFoldDB" id="A0A317C6B5"/>
<evidence type="ECO:0000313" key="2">
    <source>
        <dbReference type="EMBL" id="PWQ93741.1"/>
    </source>
</evidence>
<name>A0A317C6B5_9GAMM</name>
<keyword evidence="1" id="KW-0812">Transmembrane</keyword>
<reference evidence="2 3" key="1">
    <citation type="submission" date="2018-05" db="EMBL/GenBank/DDBJ databases">
        <title>Leucothrix arctica sp. nov., isolated from Arctic seawater.</title>
        <authorList>
            <person name="Choi A."/>
            <person name="Baek K."/>
        </authorList>
    </citation>
    <scope>NUCLEOTIDE SEQUENCE [LARGE SCALE GENOMIC DNA]</scope>
    <source>
        <strain evidence="2 3">IMCC9719</strain>
    </source>
</reference>
<feature type="transmembrane region" description="Helical" evidence="1">
    <location>
        <begin position="132"/>
        <end position="155"/>
    </location>
</feature>